<dbReference type="InterPro" id="IPR002321">
    <property type="entry name" value="Cyt_c_II"/>
</dbReference>
<keyword evidence="1" id="KW-1133">Transmembrane helix</keyword>
<dbReference type="Pfam" id="PF01322">
    <property type="entry name" value="Cytochrom_C_2"/>
    <property type="match status" value="1"/>
</dbReference>
<dbReference type="GO" id="GO:0022900">
    <property type="term" value="P:electron transport chain"/>
    <property type="evidence" value="ECO:0007669"/>
    <property type="project" value="InterPro"/>
</dbReference>
<protein>
    <recommendedName>
        <fullName evidence="4">Cytochrome C</fullName>
    </recommendedName>
</protein>
<dbReference type="SUPFAM" id="SSF47175">
    <property type="entry name" value="Cytochromes"/>
    <property type="match status" value="1"/>
</dbReference>
<proteinExistence type="predicted"/>
<evidence type="ECO:0000313" key="3">
    <source>
        <dbReference type="Proteomes" id="UP000462066"/>
    </source>
</evidence>
<dbReference type="GO" id="GO:0009055">
    <property type="term" value="F:electron transfer activity"/>
    <property type="evidence" value="ECO:0007669"/>
    <property type="project" value="InterPro"/>
</dbReference>
<evidence type="ECO:0008006" key="4">
    <source>
        <dbReference type="Google" id="ProtNLM"/>
    </source>
</evidence>
<evidence type="ECO:0000256" key="1">
    <source>
        <dbReference type="SAM" id="Phobius"/>
    </source>
</evidence>
<sequence>MASQETRRPSSAARYLFVLLAGLVIGAICTVMLVRALKARSDPFPEALMQVMARQDRELRANVAANRCTANDALPRLQSLRAMANDVETAFPGLRDDQRFAAAASGLRATLDATLAAPPQDCAQLTAAVARIGEDCKACHRDFR</sequence>
<organism evidence="2 3">
    <name type="scientific">Pseudoxanthomonas broegbernensis</name>
    <dbReference type="NCBI Taxonomy" id="83619"/>
    <lineage>
        <taxon>Bacteria</taxon>
        <taxon>Pseudomonadati</taxon>
        <taxon>Pseudomonadota</taxon>
        <taxon>Gammaproteobacteria</taxon>
        <taxon>Lysobacterales</taxon>
        <taxon>Lysobacteraceae</taxon>
        <taxon>Pseudoxanthomonas</taxon>
    </lineage>
</organism>
<name>A0A7V8GQ72_9GAMM</name>
<dbReference type="PROSITE" id="PS51009">
    <property type="entry name" value="CYTCII"/>
    <property type="match status" value="1"/>
</dbReference>
<dbReference type="GO" id="GO:0005506">
    <property type="term" value="F:iron ion binding"/>
    <property type="evidence" value="ECO:0007669"/>
    <property type="project" value="InterPro"/>
</dbReference>
<dbReference type="AlphaFoldDB" id="A0A7V8GQ72"/>
<dbReference type="EMBL" id="MWIP01000001">
    <property type="protein sequence ID" value="KAF1688093.1"/>
    <property type="molecule type" value="Genomic_DNA"/>
</dbReference>
<accession>A0A7V8GQ72</accession>
<dbReference type="GO" id="GO:0020037">
    <property type="term" value="F:heme binding"/>
    <property type="evidence" value="ECO:0007669"/>
    <property type="project" value="InterPro"/>
</dbReference>
<dbReference type="Gene3D" id="1.20.120.10">
    <property type="entry name" value="Cytochrome c/b562"/>
    <property type="match status" value="1"/>
</dbReference>
<dbReference type="InterPro" id="IPR015984">
    <property type="entry name" value="Cyt_c_prime_subgr"/>
</dbReference>
<gene>
    <name evidence="2" type="ORF">B1992_01325</name>
</gene>
<dbReference type="Proteomes" id="UP000462066">
    <property type="component" value="Unassembled WGS sequence"/>
</dbReference>
<dbReference type="PRINTS" id="PR00608">
    <property type="entry name" value="CYTCHROMECII"/>
</dbReference>
<reference evidence="2 3" key="1">
    <citation type="submission" date="2017-10" db="EMBL/GenBank/DDBJ databases">
        <title>Whole genome sequencing of Pseudoxanthomonas broegbernensis DSM 12573(T).</title>
        <authorList>
            <person name="Kumar S."/>
            <person name="Bansal K."/>
            <person name="Kaur A."/>
            <person name="Patil P."/>
            <person name="Sharma S."/>
            <person name="Patil P.B."/>
        </authorList>
    </citation>
    <scope>NUCLEOTIDE SEQUENCE [LARGE SCALE GENOMIC DNA]</scope>
    <source>
        <strain evidence="2 3">DSM 12573</strain>
    </source>
</reference>
<keyword evidence="3" id="KW-1185">Reference proteome</keyword>
<dbReference type="InterPro" id="IPR010980">
    <property type="entry name" value="Cyt_c/b562"/>
</dbReference>
<keyword evidence="1" id="KW-0812">Transmembrane</keyword>
<dbReference type="RefSeq" id="WP_162309650.1">
    <property type="nucleotide sequence ID" value="NZ_JACHGU010000003.1"/>
</dbReference>
<evidence type="ECO:0000313" key="2">
    <source>
        <dbReference type="EMBL" id="KAF1688093.1"/>
    </source>
</evidence>
<comment type="caution">
    <text evidence="2">The sequence shown here is derived from an EMBL/GenBank/DDBJ whole genome shotgun (WGS) entry which is preliminary data.</text>
</comment>
<feature type="transmembrane region" description="Helical" evidence="1">
    <location>
        <begin position="12"/>
        <end position="34"/>
    </location>
</feature>
<keyword evidence="1" id="KW-0472">Membrane</keyword>